<evidence type="ECO:0000313" key="3">
    <source>
        <dbReference type="Proteomes" id="UP000006461"/>
    </source>
</evidence>
<gene>
    <name evidence="2" type="ordered locus">MODMU_4683</name>
</gene>
<dbReference type="InterPro" id="IPR051908">
    <property type="entry name" value="Ribosomal_N-acetyltransferase"/>
</dbReference>
<dbReference type="KEGG" id="mmar:MODMU_4683"/>
<dbReference type="Gene3D" id="3.40.630.30">
    <property type="match status" value="1"/>
</dbReference>
<evidence type="ECO:0000313" key="2">
    <source>
        <dbReference type="EMBL" id="CCH90064.1"/>
    </source>
</evidence>
<dbReference type="SUPFAM" id="SSF55729">
    <property type="entry name" value="Acyl-CoA N-acyltransferases (Nat)"/>
    <property type="match status" value="1"/>
</dbReference>
<accession>I4F351</accession>
<dbReference type="EMBL" id="FO203431">
    <property type="protein sequence ID" value="CCH90064.1"/>
    <property type="molecule type" value="Genomic_DNA"/>
</dbReference>
<feature type="domain" description="N-acetyltransferase" evidence="1">
    <location>
        <begin position="1"/>
        <end position="109"/>
    </location>
</feature>
<dbReference type="InterPro" id="IPR000182">
    <property type="entry name" value="GNAT_dom"/>
</dbReference>
<dbReference type="OrthoDB" id="5293267at2"/>
<dbReference type="HOGENOM" id="CLU_2180872_0_0_11"/>
<evidence type="ECO:0000259" key="1">
    <source>
        <dbReference type="PROSITE" id="PS51186"/>
    </source>
</evidence>
<dbReference type="PANTHER" id="PTHR43441">
    <property type="entry name" value="RIBOSOMAL-PROTEIN-SERINE ACETYLTRANSFERASE"/>
    <property type="match status" value="1"/>
</dbReference>
<dbReference type="GO" id="GO:0008999">
    <property type="term" value="F:protein-N-terminal-alanine acetyltransferase activity"/>
    <property type="evidence" value="ECO:0007669"/>
    <property type="project" value="TreeGrafter"/>
</dbReference>
<proteinExistence type="predicted"/>
<name>I4F351_MODI5</name>
<dbReference type="PANTHER" id="PTHR43441:SF10">
    <property type="entry name" value="ACETYLTRANSFERASE"/>
    <property type="match status" value="1"/>
</dbReference>
<dbReference type="OMA" id="HAVWNER"/>
<dbReference type="Proteomes" id="UP000006461">
    <property type="component" value="Chromosome"/>
</dbReference>
<sequence length="109" mass="11526">MAIEADGRLVGSTGVHRIGQHPLGPEVGYWIAPQGRGHGYAAEAAHAMAEWAIGLGAPRVYLVADVANTGSQHVARRAGFHQEGVLRSYLHYRDGGLADAALFSRLPGD</sequence>
<organism evidence="2 3">
    <name type="scientific">Modestobacter italicus (strain DSM 44449 / CECT 9708 / BC 501)</name>
    <dbReference type="NCBI Taxonomy" id="2732864"/>
    <lineage>
        <taxon>Bacteria</taxon>
        <taxon>Bacillati</taxon>
        <taxon>Actinomycetota</taxon>
        <taxon>Actinomycetes</taxon>
        <taxon>Geodermatophilales</taxon>
        <taxon>Geodermatophilaceae</taxon>
        <taxon>Modestobacter</taxon>
    </lineage>
</organism>
<dbReference type="InterPro" id="IPR016181">
    <property type="entry name" value="Acyl_CoA_acyltransferase"/>
</dbReference>
<dbReference type="GO" id="GO:1990189">
    <property type="term" value="F:protein N-terminal-serine acetyltransferase activity"/>
    <property type="evidence" value="ECO:0007669"/>
    <property type="project" value="TreeGrafter"/>
</dbReference>
<dbReference type="AlphaFoldDB" id="I4F351"/>
<reference evidence="2 3" key="1">
    <citation type="journal article" date="2012" name="J. Bacteriol.">
        <title>Genome Sequence of Radiation-Resistant Modestobacter marinus Strain BC501, a Representative Actinobacterium That Thrives on Calcareous Stone Surfaces.</title>
        <authorList>
            <person name="Normand P."/>
            <person name="Gury J."/>
            <person name="Pujic P."/>
            <person name="Chouaia B."/>
            <person name="Crotti E."/>
            <person name="Brusetti L."/>
            <person name="Daffonchio D."/>
            <person name="Vacherie B."/>
            <person name="Barbe V."/>
            <person name="Medigue C."/>
            <person name="Calteau A."/>
            <person name="Ghodhbane-Gtari F."/>
            <person name="Essoussi I."/>
            <person name="Nouioui I."/>
            <person name="Abbassi-Ghozzi I."/>
            <person name="Gtari M."/>
        </authorList>
    </citation>
    <scope>NUCLEOTIDE SEQUENCE [LARGE SCALE GENOMIC DNA]</scope>
    <source>
        <strain evidence="3">BC 501</strain>
    </source>
</reference>
<dbReference type="STRING" id="477641.MODMU_4683"/>
<dbReference type="GO" id="GO:0005737">
    <property type="term" value="C:cytoplasm"/>
    <property type="evidence" value="ECO:0007669"/>
    <property type="project" value="TreeGrafter"/>
</dbReference>
<dbReference type="Pfam" id="PF13302">
    <property type="entry name" value="Acetyltransf_3"/>
    <property type="match status" value="1"/>
</dbReference>
<protein>
    <submittedName>
        <fullName evidence="2">GCN5-related N-acetyltransferase</fullName>
    </submittedName>
</protein>
<dbReference type="eggNOG" id="COG1670">
    <property type="taxonomic scope" value="Bacteria"/>
</dbReference>
<keyword evidence="3" id="KW-1185">Reference proteome</keyword>
<dbReference type="PROSITE" id="PS51186">
    <property type="entry name" value="GNAT"/>
    <property type="match status" value="1"/>
</dbReference>